<dbReference type="Pfam" id="PF13378">
    <property type="entry name" value="MR_MLE_C"/>
    <property type="match status" value="1"/>
</dbReference>
<dbReference type="InterPro" id="IPR046945">
    <property type="entry name" value="RHMD-like"/>
</dbReference>
<evidence type="ECO:0000256" key="2">
    <source>
        <dbReference type="ARBA" id="ARBA00022723"/>
    </source>
</evidence>
<evidence type="ECO:0000313" key="5">
    <source>
        <dbReference type="EMBL" id="XDI05276.1"/>
    </source>
</evidence>
<dbReference type="Pfam" id="PF02746">
    <property type="entry name" value="MR_MLE_N"/>
    <property type="match status" value="1"/>
</dbReference>
<keyword evidence="2" id="KW-0479">Metal-binding</keyword>
<evidence type="ECO:0000256" key="1">
    <source>
        <dbReference type="ARBA" id="ARBA00001946"/>
    </source>
</evidence>
<dbReference type="SUPFAM" id="SSF51604">
    <property type="entry name" value="Enolase C-terminal domain-like"/>
    <property type="match status" value="1"/>
</dbReference>
<dbReference type="InterPro" id="IPR036849">
    <property type="entry name" value="Enolase-like_C_sf"/>
</dbReference>
<dbReference type="GO" id="GO:0016052">
    <property type="term" value="P:carbohydrate catabolic process"/>
    <property type="evidence" value="ECO:0007669"/>
    <property type="project" value="TreeGrafter"/>
</dbReference>
<dbReference type="RefSeq" id="WP_368497660.1">
    <property type="nucleotide sequence ID" value="NZ_CP162511.1"/>
</dbReference>
<dbReference type="AlphaFoldDB" id="A0AB39BFT6"/>
<dbReference type="EMBL" id="CP162511">
    <property type="protein sequence ID" value="XDI05276.1"/>
    <property type="molecule type" value="Genomic_DNA"/>
</dbReference>
<dbReference type="PANTHER" id="PTHR13794">
    <property type="entry name" value="ENOLASE SUPERFAMILY, MANDELATE RACEMASE"/>
    <property type="match status" value="1"/>
</dbReference>
<evidence type="ECO:0000259" key="4">
    <source>
        <dbReference type="SMART" id="SM00922"/>
    </source>
</evidence>
<dbReference type="GO" id="GO:0016836">
    <property type="term" value="F:hydro-lyase activity"/>
    <property type="evidence" value="ECO:0007669"/>
    <property type="project" value="TreeGrafter"/>
</dbReference>
<dbReference type="PANTHER" id="PTHR13794:SF58">
    <property type="entry name" value="MITOCHONDRIAL ENOLASE SUPERFAMILY MEMBER 1"/>
    <property type="match status" value="1"/>
</dbReference>
<dbReference type="InterPro" id="IPR018110">
    <property type="entry name" value="Mandel_Rmase/mucon_lact_enz_CS"/>
</dbReference>
<dbReference type="GO" id="GO:0009063">
    <property type="term" value="P:amino acid catabolic process"/>
    <property type="evidence" value="ECO:0007669"/>
    <property type="project" value="InterPro"/>
</dbReference>
<dbReference type="InterPro" id="IPR029065">
    <property type="entry name" value="Enolase_C-like"/>
</dbReference>
<accession>A0AB39BFT6</accession>
<feature type="domain" description="Mandelate racemase/muconate lactonizing enzyme C-terminal" evidence="4">
    <location>
        <begin position="143"/>
        <end position="240"/>
    </location>
</feature>
<dbReference type="PROSITE" id="PS00908">
    <property type="entry name" value="MR_MLE_1"/>
    <property type="match status" value="1"/>
</dbReference>
<dbReference type="InterPro" id="IPR029017">
    <property type="entry name" value="Enolase-like_N"/>
</dbReference>
<dbReference type="SMART" id="SM00922">
    <property type="entry name" value="MR_MLE"/>
    <property type="match status" value="1"/>
</dbReference>
<dbReference type="CDD" id="cd03316">
    <property type="entry name" value="MR_like"/>
    <property type="match status" value="1"/>
</dbReference>
<gene>
    <name evidence="5" type="ORF">ABFY20_18455</name>
</gene>
<keyword evidence="3" id="KW-0460">Magnesium</keyword>
<name>A0AB39BFT6_9MICO</name>
<dbReference type="GO" id="GO:0000287">
    <property type="term" value="F:magnesium ion binding"/>
    <property type="evidence" value="ECO:0007669"/>
    <property type="project" value="TreeGrafter"/>
</dbReference>
<dbReference type="SUPFAM" id="SSF54826">
    <property type="entry name" value="Enolase N-terminal domain-like"/>
    <property type="match status" value="1"/>
</dbReference>
<proteinExistence type="predicted"/>
<dbReference type="SFLD" id="SFLDS00001">
    <property type="entry name" value="Enolase"/>
    <property type="match status" value="1"/>
</dbReference>
<organism evidence="5">
    <name type="scientific">Herbiconiux sp. A18JL235</name>
    <dbReference type="NCBI Taxonomy" id="3152363"/>
    <lineage>
        <taxon>Bacteria</taxon>
        <taxon>Bacillati</taxon>
        <taxon>Actinomycetota</taxon>
        <taxon>Actinomycetes</taxon>
        <taxon>Micrococcales</taxon>
        <taxon>Microbacteriaceae</taxon>
        <taxon>Herbiconiux</taxon>
    </lineage>
</organism>
<dbReference type="InterPro" id="IPR013342">
    <property type="entry name" value="Mandelate_racemase_C"/>
</dbReference>
<sequence length="359" mass="39221">MTAPRLASAEVRLHTIPLRRPWGSDVVDVRVITVDVVDSDGCAGHGFTWTPTIGGRAVLALLHDDIIPFAIGREIGPALWQECWERIHEAGGGGVTTIALAGLDLALWDLRARRENVSLPELLGRRHERVPAYGSGVNLHYSDEELVAQVERWVASGFDGVKIKVGRPELADDLRRLAAVREVLGPERALMIDANQRWDLETATLAARAVAEYDVRWLEEPLRADDLAGHAELRRRSPVPIALGENLHTRYRFRDFIDAGAVDVVQPNVVRVGGITPFLEIAALARSRGVELAPHLLPELSAQLAFTLPEAPWVEDVEDAGFGQLGALVEPSGVEIARGWATGGPRLGLGIRFHSEESP</sequence>
<reference evidence="5" key="1">
    <citation type="submission" date="2024-05" db="EMBL/GenBank/DDBJ databases">
        <title>Herbiconiux sp. A18JL235.</title>
        <authorList>
            <person name="Zhang G."/>
        </authorList>
    </citation>
    <scope>NUCLEOTIDE SEQUENCE</scope>
    <source>
        <strain evidence="5">A18JL235</strain>
    </source>
</reference>
<evidence type="ECO:0000256" key="3">
    <source>
        <dbReference type="ARBA" id="ARBA00022842"/>
    </source>
</evidence>
<protein>
    <submittedName>
        <fullName evidence="5">Mandelate racemase/muconate lactonizing enzyme family protein</fullName>
    </submittedName>
</protein>
<dbReference type="PROSITE" id="PS00909">
    <property type="entry name" value="MR_MLE_2"/>
    <property type="match status" value="1"/>
</dbReference>
<comment type="cofactor">
    <cofactor evidence="1">
        <name>Mg(2+)</name>
        <dbReference type="ChEBI" id="CHEBI:18420"/>
    </cofactor>
</comment>
<dbReference type="InterPro" id="IPR013341">
    <property type="entry name" value="Mandelate_racemase_N_dom"/>
</dbReference>
<dbReference type="Gene3D" id="3.20.20.120">
    <property type="entry name" value="Enolase-like C-terminal domain"/>
    <property type="match status" value="1"/>
</dbReference>
<dbReference type="Gene3D" id="3.30.390.10">
    <property type="entry name" value="Enolase-like, N-terminal domain"/>
    <property type="match status" value="1"/>
</dbReference>